<dbReference type="AlphaFoldDB" id="A0A1Q8R369"/>
<dbReference type="EMBL" id="MLBF01000001">
    <property type="protein sequence ID" value="OLN34075.1"/>
    <property type="molecule type" value="Genomic_DNA"/>
</dbReference>
<dbReference type="InterPro" id="IPR051933">
    <property type="entry name" value="Resuscitation_pf_RpfB"/>
</dbReference>
<accession>A0A1Q8R369</accession>
<dbReference type="STRING" id="1888891.DSOL_0253"/>
<dbReference type="SUPFAM" id="SSF50685">
    <property type="entry name" value="Barwin-like endoglucanases"/>
    <property type="match status" value="1"/>
</dbReference>
<proteinExistence type="predicted"/>
<feature type="transmembrane region" description="Helical" evidence="2">
    <location>
        <begin position="21"/>
        <end position="38"/>
    </location>
</feature>
<evidence type="ECO:0000256" key="2">
    <source>
        <dbReference type="SAM" id="Phobius"/>
    </source>
</evidence>
<dbReference type="InterPro" id="IPR011098">
    <property type="entry name" value="G5_dom"/>
</dbReference>
<dbReference type="PANTHER" id="PTHR39160:SF4">
    <property type="entry name" value="RESUSCITATION-PROMOTING FACTOR RPFB"/>
    <property type="match status" value="1"/>
</dbReference>
<dbReference type="Gene3D" id="2.40.40.10">
    <property type="entry name" value="RlpA-like domain"/>
    <property type="match status" value="1"/>
</dbReference>
<dbReference type="CDD" id="cd22786">
    <property type="entry name" value="DPBB_YuiC-like"/>
    <property type="match status" value="1"/>
</dbReference>
<reference evidence="4 5" key="1">
    <citation type="submission" date="2016-09" db="EMBL/GenBank/DDBJ databases">
        <title>Complete genome of Desulfosporosinus sp. OL.</title>
        <authorList>
            <person name="Mardanov A."/>
            <person name="Beletsky A."/>
            <person name="Panova A."/>
            <person name="Karnachuk O."/>
            <person name="Ravin N."/>
        </authorList>
    </citation>
    <scope>NUCLEOTIDE SEQUENCE [LARGE SCALE GENOMIC DNA]</scope>
    <source>
        <strain evidence="4 5">OL</strain>
    </source>
</reference>
<feature type="domain" description="G5" evidence="3">
    <location>
        <begin position="212"/>
        <end position="292"/>
    </location>
</feature>
<dbReference type="InterPro" id="IPR010611">
    <property type="entry name" value="3D_dom"/>
</dbReference>
<dbReference type="InterPro" id="IPR036908">
    <property type="entry name" value="RlpA-like_sf"/>
</dbReference>
<keyword evidence="5" id="KW-1185">Reference proteome</keyword>
<dbReference type="OrthoDB" id="9798935at2"/>
<evidence type="ECO:0000313" key="5">
    <source>
        <dbReference type="Proteomes" id="UP000186102"/>
    </source>
</evidence>
<organism evidence="4 5">
    <name type="scientific">Desulfosporosinus metallidurans</name>
    <dbReference type="NCBI Taxonomy" id="1888891"/>
    <lineage>
        <taxon>Bacteria</taxon>
        <taxon>Bacillati</taxon>
        <taxon>Bacillota</taxon>
        <taxon>Clostridia</taxon>
        <taxon>Eubacteriales</taxon>
        <taxon>Desulfitobacteriaceae</taxon>
        <taxon>Desulfosporosinus</taxon>
    </lineage>
</organism>
<dbReference type="GO" id="GO:0009254">
    <property type="term" value="P:peptidoglycan turnover"/>
    <property type="evidence" value="ECO:0007669"/>
    <property type="project" value="InterPro"/>
</dbReference>
<protein>
    <submittedName>
        <fullName evidence="4">Cell wall-binding protein</fullName>
    </submittedName>
</protein>
<gene>
    <name evidence="4" type="ORF">DSOL_0253</name>
</gene>
<evidence type="ECO:0000256" key="1">
    <source>
        <dbReference type="ARBA" id="ARBA00022729"/>
    </source>
</evidence>
<comment type="caution">
    <text evidence="4">The sequence shown here is derived from an EMBL/GenBank/DDBJ whole genome shotgun (WGS) entry which is preliminary data.</text>
</comment>
<dbReference type="Pfam" id="PF07501">
    <property type="entry name" value="G5"/>
    <property type="match status" value="1"/>
</dbReference>
<dbReference type="Gene3D" id="2.20.230.10">
    <property type="entry name" value="Resuscitation-promoting factor rpfb"/>
    <property type="match status" value="1"/>
</dbReference>
<dbReference type="Proteomes" id="UP000186102">
    <property type="component" value="Unassembled WGS sequence"/>
</dbReference>
<keyword evidence="1" id="KW-0732">Signal</keyword>
<sequence length="390" mass="42434">MFVLIRTRVLSLVRTSRIAQMVVAVFVILLIAIGTLAYNSKTIEAHIDGKTVQITTIFGTVGQALAHSNLETYPEDIVTPSRDTKITKGLTIEITKSVPVHLSVDEQNFVTRTSAKTVGEVLADLSKRYGLQIKDVDEVNVPRTALIADQMEIKVRRTIPILVSADGKNENTYIAPRTVADALKKLGIVLGVKDKVSLPLDHMLTANEQVHVVRVAERIETVKSEVPFQIVTQPGDYPVGLPDKIVSRGSNGLQEQTVRMTLEDGKEVDREILGQRVVVTPTNQVISRGAQTSISRGGNVINFKRAYVMTATAYCEPGGRTATGADVRWGIIAVDPSVISLGKNVYVDGYGEARALDTGGAIIGNRIDLYMNSQEAAAAWGVRKVMVYVK</sequence>
<dbReference type="SMART" id="SM01208">
    <property type="entry name" value="G5"/>
    <property type="match status" value="1"/>
</dbReference>
<keyword evidence="2" id="KW-1133">Transmembrane helix</keyword>
<evidence type="ECO:0000259" key="3">
    <source>
        <dbReference type="PROSITE" id="PS51109"/>
    </source>
</evidence>
<dbReference type="PANTHER" id="PTHR39160">
    <property type="entry name" value="CELL WALL-BINDING PROTEIN YOCH"/>
    <property type="match status" value="1"/>
</dbReference>
<name>A0A1Q8R369_9FIRM</name>
<evidence type="ECO:0000313" key="4">
    <source>
        <dbReference type="EMBL" id="OLN34075.1"/>
    </source>
</evidence>
<keyword evidence="2" id="KW-0472">Membrane</keyword>
<dbReference type="PROSITE" id="PS51109">
    <property type="entry name" value="G5"/>
    <property type="match status" value="1"/>
</dbReference>
<dbReference type="Pfam" id="PF03990">
    <property type="entry name" value="DUF348"/>
    <property type="match status" value="3"/>
</dbReference>
<dbReference type="Pfam" id="PF06725">
    <property type="entry name" value="3D"/>
    <property type="match status" value="1"/>
</dbReference>
<dbReference type="RefSeq" id="WP_075363078.1">
    <property type="nucleotide sequence ID" value="NZ_MLBF01000001.1"/>
</dbReference>
<keyword evidence="2" id="KW-0812">Transmembrane</keyword>
<dbReference type="GO" id="GO:0019867">
    <property type="term" value="C:outer membrane"/>
    <property type="evidence" value="ECO:0007669"/>
    <property type="project" value="InterPro"/>
</dbReference>
<dbReference type="GO" id="GO:0004553">
    <property type="term" value="F:hydrolase activity, hydrolyzing O-glycosyl compounds"/>
    <property type="evidence" value="ECO:0007669"/>
    <property type="project" value="InterPro"/>
</dbReference>
<dbReference type="InterPro" id="IPR007137">
    <property type="entry name" value="DUF348"/>
</dbReference>